<keyword evidence="2" id="KW-0472">Membrane</keyword>
<evidence type="ECO:0000313" key="7">
    <source>
        <dbReference type="Proteomes" id="UP000184233"/>
    </source>
</evidence>
<dbReference type="InterPro" id="IPR012910">
    <property type="entry name" value="Plug_dom"/>
</dbReference>
<evidence type="ECO:0000256" key="4">
    <source>
        <dbReference type="SAM" id="SignalP"/>
    </source>
</evidence>
<evidence type="ECO:0000259" key="5">
    <source>
        <dbReference type="Pfam" id="PF07715"/>
    </source>
</evidence>
<keyword evidence="4" id="KW-0732">Signal</keyword>
<evidence type="ECO:0000313" key="6">
    <source>
        <dbReference type="EMBL" id="OJX57103.1"/>
    </source>
</evidence>
<accession>A0A1M3KXJ5</accession>
<dbReference type="STRING" id="1895771.BGO89_11400"/>
<dbReference type="InterPro" id="IPR037066">
    <property type="entry name" value="Plug_dom_sf"/>
</dbReference>
<dbReference type="SUPFAM" id="SSF49464">
    <property type="entry name" value="Carboxypeptidase regulatory domain-like"/>
    <property type="match status" value="1"/>
</dbReference>
<dbReference type="AlphaFoldDB" id="A0A1M3KXJ5"/>
<dbReference type="Pfam" id="PF07715">
    <property type="entry name" value="Plug"/>
    <property type="match status" value="1"/>
</dbReference>
<evidence type="ECO:0000256" key="1">
    <source>
        <dbReference type="ARBA" id="ARBA00004442"/>
    </source>
</evidence>
<dbReference type="Proteomes" id="UP000184233">
    <property type="component" value="Unassembled WGS sequence"/>
</dbReference>
<gene>
    <name evidence="6" type="ORF">BGO89_11400</name>
</gene>
<reference evidence="6 7" key="1">
    <citation type="submission" date="2016-09" db="EMBL/GenBank/DDBJ databases">
        <title>Genome-resolved meta-omics ties microbial dynamics to process performance in biotechnology for thiocyanate degradation.</title>
        <authorList>
            <person name="Kantor R.S."/>
            <person name="Huddy R.J."/>
            <person name="Iyer R."/>
            <person name="Thomas B.C."/>
            <person name="Brown C.T."/>
            <person name="Anantharaman K."/>
            <person name="Tringe S."/>
            <person name="Hettich R.L."/>
            <person name="Harrison S.T."/>
            <person name="Banfield J.F."/>
        </authorList>
    </citation>
    <scope>NUCLEOTIDE SEQUENCE [LARGE SCALE GENOMIC DNA]</scope>
    <source>
        <strain evidence="6">59-99</strain>
    </source>
</reference>
<comment type="subcellular location">
    <subcellularLocation>
        <location evidence="1">Cell outer membrane</location>
    </subcellularLocation>
</comment>
<dbReference type="Pfam" id="PF13715">
    <property type="entry name" value="CarbopepD_reg_2"/>
    <property type="match status" value="1"/>
</dbReference>
<name>A0A1M3KXJ5_9BACT</name>
<comment type="caution">
    <text evidence="6">The sequence shown here is derived from an EMBL/GenBank/DDBJ whole genome shotgun (WGS) entry which is preliminary data.</text>
</comment>
<proteinExistence type="predicted"/>
<dbReference type="Gene3D" id="2.40.170.20">
    <property type="entry name" value="TonB-dependent receptor, beta-barrel domain"/>
    <property type="match status" value="1"/>
</dbReference>
<keyword evidence="3" id="KW-0998">Cell outer membrane</keyword>
<evidence type="ECO:0000256" key="3">
    <source>
        <dbReference type="ARBA" id="ARBA00023237"/>
    </source>
</evidence>
<dbReference type="InterPro" id="IPR008969">
    <property type="entry name" value="CarboxyPept-like_regulatory"/>
</dbReference>
<feature type="domain" description="TonB-dependent receptor plug" evidence="5">
    <location>
        <begin position="135"/>
        <end position="238"/>
    </location>
</feature>
<feature type="chain" id="PRO_5012160238" description="TonB-dependent receptor plug domain-containing protein" evidence="4">
    <location>
        <begin position="22"/>
        <end position="756"/>
    </location>
</feature>
<organism evidence="6 7">
    <name type="scientific">Candidatus Kapaibacterium thiocyanatum</name>
    <dbReference type="NCBI Taxonomy" id="1895771"/>
    <lineage>
        <taxon>Bacteria</taxon>
        <taxon>Pseudomonadati</taxon>
        <taxon>Candidatus Kapaibacteriota</taxon>
        <taxon>Candidatus Kapaibacteriia</taxon>
        <taxon>Candidatus Kapaibacteriales</taxon>
        <taxon>Candidatus Kapaibacteriaceae</taxon>
        <taxon>Candidatus Kapaibacterium</taxon>
    </lineage>
</organism>
<dbReference type="EMBL" id="MKVH01000024">
    <property type="protein sequence ID" value="OJX57103.1"/>
    <property type="molecule type" value="Genomic_DNA"/>
</dbReference>
<feature type="signal peptide" evidence="4">
    <location>
        <begin position="1"/>
        <end position="21"/>
    </location>
</feature>
<protein>
    <recommendedName>
        <fullName evidence="5">TonB-dependent receptor plug domain-containing protein</fullName>
    </recommendedName>
</protein>
<dbReference type="SUPFAM" id="SSF56935">
    <property type="entry name" value="Porins"/>
    <property type="match status" value="1"/>
</dbReference>
<dbReference type="InterPro" id="IPR036942">
    <property type="entry name" value="Beta-barrel_TonB_sf"/>
</dbReference>
<dbReference type="GO" id="GO:0009279">
    <property type="term" value="C:cell outer membrane"/>
    <property type="evidence" value="ECO:0007669"/>
    <property type="project" value="UniProtKB-SubCell"/>
</dbReference>
<evidence type="ECO:0000256" key="2">
    <source>
        <dbReference type="ARBA" id="ARBA00023136"/>
    </source>
</evidence>
<sequence length="756" mass="83177">MAVRITTSLMILGILVSTGWAQDSTEVQRNVMGGIVSGTVVDAATQQPLPGVSLRVRNSDKGAVSKKDGTYRITGVDVGIVQIEVRLLGYRPRVESDVFVRSGRVTIVNTGLHESSVDMDEVLVTANYFDNGADANVSTVSFNAEELRRSAASVGDLNRALLNLPSVTQPEDEANDLVVRGGSPMENGYYIDGLYTPNINHFPQQGATGGNISIVNMDFVENLTMSAGGFDATYGDRTSAIIDVSFREGNRERLQGQIDLNMTGFGGNIEGPIGNAGSYMVSGRRSYLDAIVALLDVGKAPNFGDVQGKIVFDPGAGHRISALGIYGVSDFKRPKDVAQTEGNSTYGDEGYHVSTSGLTWRALWGESVVTNTALSYSHIDARNTWSSVDRDSLVELTTVNDDVFNLRSVTAWTIADGSHLEGGIEARQRIMRSEDSERPTSQSFDAGWMAGFASFRQRLGRLTLTAGIRGTYSTAMRRWTVDPRFQASYQVSEPFWITASAGVFHQELPPFLLAQDPSNLRRDVPRAMHGIVGVNWLPMPDVKISLEGYVKEYDRFPLSANVPYLFVVDQVAGDVSNYGQYGVFSDSGSAYTRGVELLVQKRLSGHWYGTAGASYFRSRYRDFDGTWRNRTFDNRLVLNLLIGYAPDSAWIFSARFVYAGGKAVTPVDPVASRALGRTVRDVANTNTDYLPAYHSLSLRADKRWYFMGASLTTYLNVVNIYNRKNTKLYYWDIKDQSVEAEPMWGIIPIFGVELEL</sequence>
<dbReference type="Gene3D" id="2.170.130.10">
    <property type="entry name" value="TonB-dependent receptor, plug domain"/>
    <property type="match status" value="1"/>
</dbReference>
<dbReference type="Gene3D" id="2.60.40.1120">
    <property type="entry name" value="Carboxypeptidase-like, regulatory domain"/>
    <property type="match status" value="1"/>
</dbReference>